<dbReference type="Gene3D" id="3.40.50.200">
    <property type="entry name" value="Peptidase S8/S53 domain"/>
    <property type="match status" value="1"/>
</dbReference>
<keyword evidence="7" id="KW-0472">Membrane</keyword>
<dbReference type="PANTHER" id="PTHR43806">
    <property type="entry name" value="PEPTIDASE S8"/>
    <property type="match status" value="1"/>
</dbReference>
<dbReference type="PROSITE" id="PS00138">
    <property type="entry name" value="SUBTILASE_SER"/>
    <property type="match status" value="1"/>
</dbReference>
<dbReference type="GO" id="GO:0006508">
    <property type="term" value="P:proteolysis"/>
    <property type="evidence" value="ECO:0007669"/>
    <property type="project" value="UniProtKB-KW"/>
</dbReference>
<dbReference type="GO" id="GO:0004252">
    <property type="term" value="F:serine-type endopeptidase activity"/>
    <property type="evidence" value="ECO:0007669"/>
    <property type="project" value="UniProtKB-UniRule"/>
</dbReference>
<feature type="domain" description="Peptidase S8/S53" evidence="8">
    <location>
        <begin position="218"/>
        <end position="445"/>
    </location>
</feature>
<name>A0A8H3GM81_9AGAM</name>
<dbReference type="GO" id="GO:0005615">
    <property type="term" value="C:extracellular space"/>
    <property type="evidence" value="ECO:0007669"/>
    <property type="project" value="TreeGrafter"/>
</dbReference>
<dbReference type="InterPro" id="IPR050131">
    <property type="entry name" value="Peptidase_S8_subtilisin-like"/>
</dbReference>
<dbReference type="Pfam" id="PF05922">
    <property type="entry name" value="Inhibitor_I9"/>
    <property type="match status" value="1"/>
</dbReference>
<dbReference type="InterPro" id="IPR034193">
    <property type="entry name" value="PCSK9_ProteinaseK-like"/>
</dbReference>
<dbReference type="InterPro" id="IPR037045">
    <property type="entry name" value="S8pro/Inhibitor_I9_sf"/>
</dbReference>
<dbReference type="PANTHER" id="PTHR43806:SF11">
    <property type="entry name" value="CEREVISIN-RELATED"/>
    <property type="match status" value="1"/>
</dbReference>
<dbReference type="CDD" id="cd04077">
    <property type="entry name" value="Peptidases_S8_PCSK9_ProteinaseK_like"/>
    <property type="match status" value="1"/>
</dbReference>
<comment type="caution">
    <text evidence="10">The sequence shown here is derived from an EMBL/GenBank/DDBJ whole genome shotgun (WGS) entry which is preliminary data.</text>
</comment>
<protein>
    <submittedName>
        <fullName evidence="10">Uncharacterized protein</fullName>
    </submittedName>
</protein>
<dbReference type="Gene3D" id="3.30.70.80">
    <property type="entry name" value="Peptidase S8 propeptide/proteinase inhibitor I9"/>
    <property type="match status" value="1"/>
</dbReference>
<proteinExistence type="inferred from homology"/>
<comment type="similarity">
    <text evidence="1 5 6">Belongs to the peptidase S8 family.</text>
</comment>
<evidence type="ECO:0000256" key="7">
    <source>
        <dbReference type="SAM" id="Phobius"/>
    </source>
</evidence>
<dbReference type="PROSITE" id="PS51892">
    <property type="entry name" value="SUBTILASE"/>
    <property type="match status" value="1"/>
</dbReference>
<gene>
    <name evidence="10" type="ORF">RDB_LOCUS152594</name>
</gene>
<dbReference type="AlphaFoldDB" id="A0A8H3GM81"/>
<accession>A0A8H3GM81</accession>
<keyword evidence="4 5" id="KW-0720">Serine protease</keyword>
<feature type="active site" description="Charge relay system" evidence="5">
    <location>
        <position position="428"/>
    </location>
</feature>
<evidence type="ECO:0000256" key="1">
    <source>
        <dbReference type="ARBA" id="ARBA00011073"/>
    </source>
</evidence>
<dbReference type="InterPro" id="IPR036852">
    <property type="entry name" value="Peptidase_S8/S53_dom_sf"/>
</dbReference>
<evidence type="ECO:0000256" key="5">
    <source>
        <dbReference type="PROSITE-ProRule" id="PRU01240"/>
    </source>
</evidence>
<dbReference type="InterPro" id="IPR022398">
    <property type="entry name" value="Peptidase_S8_His-AS"/>
</dbReference>
<dbReference type="InterPro" id="IPR015500">
    <property type="entry name" value="Peptidase_S8_subtilisin-rel"/>
</dbReference>
<dbReference type="Proteomes" id="UP000663841">
    <property type="component" value="Unassembled WGS sequence"/>
</dbReference>
<reference evidence="10" key="1">
    <citation type="submission" date="2021-01" db="EMBL/GenBank/DDBJ databases">
        <authorList>
            <person name="Kaushik A."/>
        </authorList>
    </citation>
    <scope>NUCLEOTIDE SEQUENCE</scope>
    <source>
        <strain evidence="10">AG3-T5</strain>
    </source>
</reference>
<dbReference type="PROSITE" id="PS00136">
    <property type="entry name" value="SUBTILASE_ASP"/>
    <property type="match status" value="1"/>
</dbReference>
<keyword evidence="3 5" id="KW-0378">Hydrolase</keyword>
<dbReference type="SUPFAM" id="SSF52743">
    <property type="entry name" value="Subtilisin-like"/>
    <property type="match status" value="1"/>
</dbReference>
<feature type="transmembrane region" description="Helical" evidence="7">
    <location>
        <begin position="38"/>
        <end position="61"/>
    </location>
</feature>
<dbReference type="PROSITE" id="PS00137">
    <property type="entry name" value="SUBTILASE_HIS"/>
    <property type="match status" value="1"/>
</dbReference>
<evidence type="ECO:0000313" key="10">
    <source>
        <dbReference type="EMBL" id="CAE6461473.1"/>
    </source>
</evidence>
<dbReference type="InterPro" id="IPR023827">
    <property type="entry name" value="Peptidase_S8_Asp-AS"/>
</dbReference>
<evidence type="ECO:0000256" key="2">
    <source>
        <dbReference type="ARBA" id="ARBA00022670"/>
    </source>
</evidence>
<dbReference type="SUPFAM" id="SSF54897">
    <property type="entry name" value="Protease propeptides/inhibitors"/>
    <property type="match status" value="1"/>
</dbReference>
<evidence type="ECO:0000256" key="3">
    <source>
        <dbReference type="ARBA" id="ARBA00022801"/>
    </source>
</evidence>
<keyword evidence="2 5" id="KW-0645">Protease</keyword>
<feature type="active site" description="Charge relay system" evidence="5">
    <location>
        <position position="227"/>
    </location>
</feature>
<dbReference type="PRINTS" id="PR00723">
    <property type="entry name" value="SUBTILISIN"/>
</dbReference>
<evidence type="ECO:0000259" key="8">
    <source>
        <dbReference type="Pfam" id="PF00082"/>
    </source>
</evidence>
<evidence type="ECO:0000256" key="4">
    <source>
        <dbReference type="ARBA" id="ARBA00022825"/>
    </source>
</evidence>
<evidence type="ECO:0000256" key="6">
    <source>
        <dbReference type="RuleBase" id="RU003355"/>
    </source>
</evidence>
<dbReference type="InterPro" id="IPR023828">
    <property type="entry name" value="Peptidase_S8_Ser-AS"/>
</dbReference>
<evidence type="ECO:0000259" key="9">
    <source>
        <dbReference type="Pfam" id="PF05922"/>
    </source>
</evidence>
<keyword evidence="7" id="KW-1133">Transmembrane helix</keyword>
<organism evidence="10 11">
    <name type="scientific">Rhizoctonia solani</name>
    <dbReference type="NCBI Taxonomy" id="456999"/>
    <lineage>
        <taxon>Eukaryota</taxon>
        <taxon>Fungi</taxon>
        <taxon>Dikarya</taxon>
        <taxon>Basidiomycota</taxon>
        <taxon>Agaricomycotina</taxon>
        <taxon>Agaricomycetes</taxon>
        <taxon>Cantharellales</taxon>
        <taxon>Ceratobasidiaceae</taxon>
        <taxon>Rhizoctonia</taxon>
    </lineage>
</organism>
<dbReference type="InterPro" id="IPR010259">
    <property type="entry name" value="S8pro/Inhibitor_I9"/>
</dbReference>
<sequence length="560" mass="59325">MTPLPIGAYQTPDWTPHDQIRAGGRPSRGLTTDHYHPLLTTFPFIMITVAVAAVLLAVPALGSPLSTSTEPLIRGNVGLNLAPIVSHPTAEQAIIPNQYIVVLKPEATLDDLNDHAASIQAHDQTNPLTDGSGLLHIFDGALKGVAGKFTDETLDRIRAMPQVEYVERDQVVYAIHEPVDESHAETQRGAPWGLARISHRNKLGFSTFNQYVYDPKGGEGVDVYVIDTGINVDHDEFEGRAHWGHTVPSDEDRDGNGHGTHCAGTIASRKYGVAKKANVYAVKVLGSNGSGSMADVVAGVTWASKAAQAKAIEAIKEFRATGKTSHKGSVANMSLGGGKSPALDRAVNAAVKNGMHFAVAAGNDNKDACNYSPAAAELAVTVGASTLGDERAYFSNHGKCVDIFAPGLNILSTWIGGKTATNTISGTSMASPHTAGLLAYYLSLEGTATFHPKLSQTGDNALVSNWNPTGAIMAILPSWMSAFIPTSFIEQSMPASASSESFYNADGTLDVTQFGGITPLQLKTALLELGQKDKLAELPPNTINLLIFNNATDAKGHPWF</sequence>
<dbReference type="InterPro" id="IPR000209">
    <property type="entry name" value="Peptidase_S8/S53_dom"/>
</dbReference>
<feature type="active site" description="Charge relay system" evidence="5">
    <location>
        <position position="258"/>
    </location>
</feature>
<dbReference type="Pfam" id="PF00082">
    <property type="entry name" value="Peptidase_S8"/>
    <property type="match status" value="1"/>
</dbReference>
<feature type="domain" description="Inhibitor I9" evidence="9">
    <location>
        <begin position="98"/>
        <end position="173"/>
    </location>
</feature>
<keyword evidence="7" id="KW-0812">Transmembrane</keyword>
<dbReference type="EMBL" id="CAJMWW010000269">
    <property type="protein sequence ID" value="CAE6461473.1"/>
    <property type="molecule type" value="Genomic_DNA"/>
</dbReference>
<evidence type="ECO:0000313" key="11">
    <source>
        <dbReference type="Proteomes" id="UP000663841"/>
    </source>
</evidence>